<dbReference type="Pfam" id="PF00580">
    <property type="entry name" value="UvrD-helicase"/>
    <property type="match status" value="1"/>
</dbReference>
<feature type="compositionally biased region" description="Acidic residues" evidence="6">
    <location>
        <begin position="2661"/>
        <end position="2674"/>
    </location>
</feature>
<dbReference type="InterPro" id="IPR041677">
    <property type="entry name" value="DNA2/NAM7_AAA_11"/>
</dbReference>
<evidence type="ECO:0000256" key="3">
    <source>
        <dbReference type="ARBA" id="ARBA00022806"/>
    </source>
</evidence>
<dbReference type="InterPro" id="IPR014016">
    <property type="entry name" value="UvrD-like_ATP-bd"/>
</dbReference>
<name>A0A7N0UKG1_KALFE</name>
<dbReference type="Pfam" id="PF13086">
    <property type="entry name" value="AAA_11"/>
    <property type="match status" value="1"/>
</dbReference>
<feature type="domain" description="UvrD-like helicase ATP-binding" evidence="7">
    <location>
        <begin position="1187"/>
        <end position="1574"/>
    </location>
</feature>
<feature type="binding site" evidence="5">
    <location>
        <begin position="1208"/>
        <end position="1215"/>
    </location>
    <ligand>
        <name>ATP</name>
        <dbReference type="ChEBI" id="CHEBI:30616"/>
    </ligand>
</feature>
<dbReference type="InterPro" id="IPR041679">
    <property type="entry name" value="DNA2/NAM7-like_C"/>
</dbReference>
<dbReference type="PROSITE" id="PS51198">
    <property type="entry name" value="UVRD_HELICASE_ATP_BIND"/>
    <property type="match status" value="1"/>
</dbReference>
<dbReference type="SUPFAM" id="SSF52540">
    <property type="entry name" value="P-loop containing nucleoside triphosphate hydrolases"/>
    <property type="match status" value="3"/>
</dbReference>
<dbReference type="GO" id="GO:0005524">
    <property type="term" value="F:ATP binding"/>
    <property type="evidence" value="ECO:0007669"/>
    <property type="project" value="UniProtKB-UniRule"/>
</dbReference>
<evidence type="ECO:0000256" key="5">
    <source>
        <dbReference type="PROSITE-ProRule" id="PRU00560"/>
    </source>
</evidence>
<evidence type="ECO:0000256" key="1">
    <source>
        <dbReference type="ARBA" id="ARBA00022741"/>
    </source>
</evidence>
<dbReference type="InterPro" id="IPR047187">
    <property type="entry name" value="SF1_C_Upf1"/>
</dbReference>
<dbReference type="InterPro" id="IPR045529">
    <property type="entry name" value="DUF6469"/>
</dbReference>
<dbReference type="InterPro" id="IPR039904">
    <property type="entry name" value="TRANK1"/>
</dbReference>
<dbReference type="CDD" id="cd18808">
    <property type="entry name" value="SF1_C_Upf1"/>
    <property type="match status" value="1"/>
</dbReference>
<dbReference type="Gene3D" id="3.40.50.300">
    <property type="entry name" value="P-loop containing nucleotide triphosphate hydrolases"/>
    <property type="match status" value="4"/>
</dbReference>
<dbReference type="Gramene" id="Kaladp0071s0415.1.v1.1">
    <property type="protein sequence ID" value="Kaladp0071s0415.1.v1.1"/>
    <property type="gene ID" value="Kaladp0071s0415.v1.1"/>
</dbReference>
<keyword evidence="2 5" id="KW-0378">Hydrolase</keyword>
<dbReference type="OMA" id="QRRNCIF"/>
<keyword evidence="4 5" id="KW-0067">ATP-binding</keyword>
<keyword evidence="1 5" id="KW-0547">Nucleotide-binding</keyword>
<evidence type="ECO:0000256" key="6">
    <source>
        <dbReference type="SAM" id="MobiDB-lite"/>
    </source>
</evidence>
<evidence type="ECO:0000256" key="2">
    <source>
        <dbReference type="ARBA" id="ARBA00022801"/>
    </source>
</evidence>
<dbReference type="FunFam" id="3.40.50.300:FF:000326">
    <property type="entry name" value="P-loop containing nucleoside triphosphate hydrolase"/>
    <property type="match status" value="1"/>
</dbReference>
<dbReference type="GO" id="GO:0016787">
    <property type="term" value="F:hydrolase activity"/>
    <property type="evidence" value="ECO:0007669"/>
    <property type="project" value="UniProtKB-UniRule"/>
</dbReference>
<dbReference type="PANTHER" id="PTHR21529">
    <property type="entry name" value="MAMMARY TURMOR VIRUS RECEPTOR HOMOLOG 1, 2 MTVR1, 2"/>
    <property type="match status" value="1"/>
</dbReference>
<reference evidence="8" key="1">
    <citation type="submission" date="2021-01" db="UniProtKB">
        <authorList>
            <consortium name="EnsemblPlants"/>
        </authorList>
    </citation>
    <scope>IDENTIFICATION</scope>
</reference>
<evidence type="ECO:0000259" key="7">
    <source>
        <dbReference type="PROSITE" id="PS51198"/>
    </source>
</evidence>
<dbReference type="Pfam" id="PF20073">
    <property type="entry name" value="DUF6469"/>
    <property type="match status" value="1"/>
</dbReference>
<protein>
    <recommendedName>
        <fullName evidence="7">UvrD-like helicase ATP-binding domain-containing protein</fullName>
    </recommendedName>
</protein>
<dbReference type="PANTHER" id="PTHR21529:SF4">
    <property type="entry name" value="TPR AND ANKYRIN REPEAT-CONTAINING PROTEIN 1"/>
    <property type="match status" value="1"/>
</dbReference>
<dbReference type="InterPro" id="IPR027417">
    <property type="entry name" value="P-loop_NTPase"/>
</dbReference>
<feature type="compositionally biased region" description="Low complexity" evidence="6">
    <location>
        <begin position="2697"/>
        <end position="2708"/>
    </location>
</feature>
<dbReference type="GO" id="GO:0005694">
    <property type="term" value="C:chromosome"/>
    <property type="evidence" value="ECO:0007669"/>
    <property type="project" value="UniProtKB-ARBA"/>
</dbReference>
<feature type="region of interest" description="Disordered" evidence="6">
    <location>
        <begin position="2603"/>
        <end position="2726"/>
    </location>
</feature>
<dbReference type="Proteomes" id="UP000594263">
    <property type="component" value="Unplaced"/>
</dbReference>
<accession>A0A7N0UKG1</accession>
<dbReference type="EnsemblPlants" id="Kaladp0071s0415.1.v1.1">
    <property type="protein sequence ID" value="Kaladp0071s0415.1.v1.1"/>
    <property type="gene ID" value="Kaladp0071s0415.v1.1"/>
</dbReference>
<feature type="compositionally biased region" description="Gly residues" evidence="6">
    <location>
        <begin position="2680"/>
        <end position="2695"/>
    </location>
</feature>
<proteinExistence type="predicted"/>
<organism evidence="8 9">
    <name type="scientific">Kalanchoe fedtschenkoi</name>
    <name type="common">Lavender scallops</name>
    <name type="synonym">South American air plant</name>
    <dbReference type="NCBI Taxonomy" id="63787"/>
    <lineage>
        <taxon>Eukaryota</taxon>
        <taxon>Viridiplantae</taxon>
        <taxon>Streptophyta</taxon>
        <taxon>Embryophyta</taxon>
        <taxon>Tracheophyta</taxon>
        <taxon>Spermatophyta</taxon>
        <taxon>Magnoliopsida</taxon>
        <taxon>eudicotyledons</taxon>
        <taxon>Gunneridae</taxon>
        <taxon>Pentapetalae</taxon>
        <taxon>Saxifragales</taxon>
        <taxon>Crassulaceae</taxon>
        <taxon>Kalanchoe</taxon>
    </lineage>
</organism>
<keyword evidence="9" id="KW-1185">Reference proteome</keyword>
<evidence type="ECO:0000313" key="8">
    <source>
        <dbReference type="EnsemblPlants" id="Kaladp0071s0415.1.v1.1"/>
    </source>
</evidence>
<sequence>MDRALGTARFLSQMVEQMLKAARYDDESGAKNVDPEVTKSLVDATIFSCNKERENETHNESHSVSEMKPYYAHHESIGSPNFQHPQRLKSTVIYLHPPLTTEAIHFCKKECEFEAKMGSESEKQKREDAGLTGAVFSWSIEDVYNEALYSNKVEKIPNEFKSVKEHFGAYIYPLLEETRTQLHSSMEALSAAPFAEVIAFDEAKPHGSQHYDVRVDYWRNRYSHGKEPYKILPGDILILANGRPQTISDLRLQGRSWAYSTVVKLKDSDEEEDNNISAYFKIKASQDIESNWKSMFVVFLINVTTQKRIWNALHIFRNLQVINRVLSSDTLATMECNLCSYNDTGELNSEYHAILSSYLNDSQTEAVLACLYKMKCRHHQPSVELIWGPPGTGKTKTVATLLVTLLGIGSRILSCAPTNVAVTELASRTVSLIRSSAENSSGTRAVIYPVGEILLFGNNDRLKVGSEIEDIYLDYRVKRLAECFGPMTGWTYCFTTMIDLLENCAAKYDIYVENIEIEKRRLTDENIDKTSELECKSFPEFTKELFKSSAEQLRKCIYSMCTHVPKSYIGEDNFQQMVSLVGLLSCFETLLQQNGLTHDRLKGVFSHEQLVNSIKSNDKMNLLFTKKLECICALKGLKDSLKKLNFPNAISRHAISAFCFQMASLIFCTVASSYKLYSIEMEPMRILVIDEAAQLKECESAIPLQLPGIRHAVLIGDECQLPATVFSNLSSEAGFGRSLFERLSTLGYPKHLLNTQYRMHPSISYFPNSTFYSSSIIDAPVVKSKKYMKRYLSGPMFGSYSFINIFGAREEFEEFGHSIRNLVEVAAVVKIIRNLHKDWSSLREKLSIGVISPYTAQVIAIQERLGRKYENIDGFEVKVRSVDGFQGGEEDIIIISTVRSNVRGSIEFISSLQRTNVALTRARHCLWILGNERTLSSTESVWADLILDAKSRNCFHNADDNEDLAKTILEVKKELNQFDDLLNADSVLFRSARWKVLFSDDFKKSFRSLSSVRVKKSVINCLLKLASGWRPKKLNVDLICETSSQNLKQFKVENIFVICTVDVIKESQYIQVLRIWNLLPPEEIPKLVKRLDGIFGRYTEEYINRCKEKSLDGDLEVPKTWSTSLDLVQFKSASEIGNELGSSATDDRDYVENSKVSESLLLMKFYPLSSDVVNILLSEDARELDLPFEVTNEEREIIRFDKSTFVLGRSGTGKTTVLTMKLFQKEHHHFQATQGIYGPRMPLAATAVVEDITENNQPPRLRQLFVTVSPKLCLAVKQHVSQLKSFACGGRFLAERQTIDVDYADDTTLFKGIPDKFVDISSTVYPLVITFLKFLLMLDGTIGNSYFERFPTFRDLSLGKIGNVRSKVLQNFIRTNQVTYDLFCLDYWPHFNSQLTKKLDSSRVFTEIMSHIKGGLQARDGKLCLEEYLHLSESRTSNVSKKKREMIYEIFQDYEKMKVENGHFDLADLVNDLHRRFACERYHGDHMDFVYIDEVQDLTMRQISLFKYICKNVDEGFVFSGDTAQTIARGIDFRFQDIRSLFYDEFFPCSPTDGMKKKGRMSEIFNLSQNFRTHDGVLKLAQSVIDLIFRFFRNSIDVLRPETSLIYGEAPILLESGQSENAIITIFGKSHNVSGQITGFGAEQVILVRDDSVRQEIAEYVGKQALVLTIVECKGLEFQDVLLYNFFASSPLKNQWRVIYEYMEEQGLLDAASHVAFPSFNEAKHNLMCSELKQLYVAITRTRQRLWIYENIEDFCTPMAAGLRSVADLKRISNPEMARSVLKEAAEMFDAIGKADRAAECFYDLEEYEKAGKLYLESCGESKLDLAGECFSRAGCYELAAEVYAKGKFFSQCLMVCTEAKFFDMGLQYIQYWKQHADVDSGSGKRSMDIEKMEQQFLEDCATHYHSLKNNQAMMKFVKAFQSSELMRSYLKNRSCLDELVTLEEELGNFVEAAEIVKQRGNLLYEADLLGKAGRYKEASVQILWCILAQSFSASESTGWPLKQFKQKEELLRKAEEFAKSDSHSFWEAVSTKVGVLSDKQCSLFEMHQSLVASRRHGSLRGEILSSRKILDTLLHLDISKFSWEDELVADLAQHSEDNISKNKASVESLVYFWNLWKNEILKIFQCLQNLESQQESDDSNDCEEFCLNVMGVWRRTAGSNTDYILISPDMHWLKKINRDCLGRIGELVSIDLRSLISASRSYWNMEVLAEGKKVLGVLESLFKYSVKNSMSLFCSSMSILHIFEAAQFLFDCPSLQRRPHDINMLHHFFRLVSDEMSAYIFPLDWRSSVIENMVALRGTPRCQNLLEEIALIKLSIPGPLTHGLIGRVVMILLGSATLTDKLYEKLMAKFDENYPWQIFVDILYGVRRAERELNLHSNGMNFLRHFHTALEDTYNVNWMRVNDYMSPACFVYCIERLAIWASCIRGYCFTTKSSFVELFVSKEQPSRSSDTIDSCVRAFDYIKFLIEQILADKGNATLWIMRSRLNAKEYYPLLVMRLMVLLCLVCLNTGKYYDAMFYYLSRGHIDSALPRDFTHLLWKCKKASFIEKINLIGEAFKVIENPLVIVSIDTDCSKFSGRCSILVKAGDAREVTFRKLFPARDTQVSGPKESAEELGESPVAAEPVTASAELPPSENAPVEKPKLNTDAEAQGTEDHVENSMDGDDEDGDNDKAEEDSGKSGAGGSEHVGNSGNGLQGQKNTQANKANNKGGGSKKKKKKSGRGGKR</sequence>
<keyword evidence="3 5" id="KW-0347">Helicase</keyword>
<dbReference type="Pfam" id="PF13087">
    <property type="entry name" value="AAA_12"/>
    <property type="match status" value="1"/>
</dbReference>
<evidence type="ECO:0000256" key="4">
    <source>
        <dbReference type="ARBA" id="ARBA00022840"/>
    </source>
</evidence>
<dbReference type="GO" id="GO:0004386">
    <property type="term" value="F:helicase activity"/>
    <property type="evidence" value="ECO:0007669"/>
    <property type="project" value="UniProtKB-UniRule"/>
</dbReference>
<feature type="compositionally biased region" description="Basic residues" evidence="6">
    <location>
        <begin position="2712"/>
        <end position="2726"/>
    </location>
</feature>
<evidence type="ECO:0000313" key="9">
    <source>
        <dbReference type="Proteomes" id="UP000594263"/>
    </source>
</evidence>